<accession>A0A1G7D006</accession>
<evidence type="ECO:0000256" key="1">
    <source>
        <dbReference type="ARBA" id="ARBA00004196"/>
    </source>
</evidence>
<dbReference type="STRING" id="641691.SAMN05421636_105104"/>
<evidence type="ECO:0000313" key="4">
    <source>
        <dbReference type="EMBL" id="SDE44803.1"/>
    </source>
</evidence>
<evidence type="ECO:0000313" key="5">
    <source>
        <dbReference type="Proteomes" id="UP000199109"/>
    </source>
</evidence>
<keyword evidence="2" id="KW-0175">Coiled coil</keyword>
<dbReference type="InterPro" id="IPR050465">
    <property type="entry name" value="UPF0194_transport"/>
</dbReference>
<gene>
    <name evidence="4" type="ORF">SAMN05421636_105104</name>
</gene>
<sequence>MVAILQTFLDNFVGNITNLRHQPLKKSILFFVTLLWLSCDGKQEKILPRKTALTESVYSSVTVQPDSLYQAYAAVAGILDNNLVEEGDIVEKGTPLLQIINNTPKLNTENAKLALQLAWENYSGSSAVLKGLKDEIQAANLTFQNDSINFFRQKRLWEQQIGSKVEFDNRKLAYELSRNNLNLLRSRYDRTQNDLHTQVLQASNTLKTSQIATENFTVTSKINGKVYALFKEPGEIATTMEPLASVGSDAVFIIEMLVDEVDIVKLTVGQKVLVTLDAYQGEVFDADVSKIYPRKDERSQTFKVEARFKNPPKTLYPGLAGEGNIVIAQKEDVLTIPKSYLINGNQVKTENGSVAVKIGLQNLDQVEILEGLDADTPILKPEK</sequence>
<dbReference type="EMBL" id="FNAO01000005">
    <property type="protein sequence ID" value="SDE44803.1"/>
    <property type="molecule type" value="Genomic_DNA"/>
</dbReference>
<dbReference type="GO" id="GO:0030313">
    <property type="term" value="C:cell envelope"/>
    <property type="evidence" value="ECO:0007669"/>
    <property type="project" value="UniProtKB-SubCell"/>
</dbReference>
<dbReference type="InterPro" id="IPR058792">
    <property type="entry name" value="Beta-barrel_RND_2"/>
</dbReference>
<dbReference type="Gene3D" id="2.40.30.170">
    <property type="match status" value="1"/>
</dbReference>
<evidence type="ECO:0000256" key="2">
    <source>
        <dbReference type="ARBA" id="ARBA00023054"/>
    </source>
</evidence>
<organism evidence="4 5">
    <name type="scientific">Pricia antarctica</name>
    <dbReference type="NCBI Taxonomy" id="641691"/>
    <lineage>
        <taxon>Bacteria</taxon>
        <taxon>Pseudomonadati</taxon>
        <taxon>Bacteroidota</taxon>
        <taxon>Flavobacteriia</taxon>
        <taxon>Flavobacteriales</taxon>
        <taxon>Flavobacteriaceae</taxon>
        <taxon>Pricia</taxon>
    </lineage>
</organism>
<proteinExistence type="predicted"/>
<keyword evidence="5" id="KW-1185">Reference proteome</keyword>
<dbReference type="Pfam" id="PF25954">
    <property type="entry name" value="Beta-barrel_RND_2"/>
    <property type="match status" value="1"/>
</dbReference>
<feature type="domain" description="CusB-like beta-barrel" evidence="3">
    <location>
        <begin position="255"/>
        <end position="321"/>
    </location>
</feature>
<dbReference type="SUPFAM" id="SSF111369">
    <property type="entry name" value="HlyD-like secretion proteins"/>
    <property type="match status" value="1"/>
</dbReference>
<dbReference type="AlphaFoldDB" id="A0A1G7D006"/>
<dbReference type="Gene3D" id="2.40.420.20">
    <property type="match status" value="1"/>
</dbReference>
<name>A0A1G7D006_9FLAO</name>
<protein>
    <submittedName>
        <fullName evidence="4">Multidrug resistance efflux pump</fullName>
    </submittedName>
</protein>
<dbReference type="OrthoDB" id="869610at2"/>
<comment type="subcellular location">
    <subcellularLocation>
        <location evidence="1">Cell envelope</location>
    </subcellularLocation>
</comment>
<evidence type="ECO:0000259" key="3">
    <source>
        <dbReference type="Pfam" id="PF25954"/>
    </source>
</evidence>
<reference evidence="4 5" key="1">
    <citation type="submission" date="2016-10" db="EMBL/GenBank/DDBJ databases">
        <authorList>
            <person name="de Groot N.N."/>
        </authorList>
    </citation>
    <scope>NUCLEOTIDE SEQUENCE [LARGE SCALE GENOMIC DNA]</scope>
    <source>
        <strain evidence="4 5">DSM 23421</strain>
    </source>
</reference>
<dbReference type="Proteomes" id="UP000199109">
    <property type="component" value="Unassembled WGS sequence"/>
</dbReference>
<dbReference type="PANTHER" id="PTHR32347">
    <property type="entry name" value="EFFLUX SYSTEM COMPONENT YKNX-RELATED"/>
    <property type="match status" value="1"/>
</dbReference>